<protein>
    <submittedName>
        <fullName evidence="1">Arsenical resistance operon trans-acting repressor ArsD</fullName>
    </submittedName>
</protein>
<comment type="caution">
    <text evidence="1">The sequence shown here is derived from an EMBL/GenBank/DDBJ whole genome shotgun (WGS) entry which is preliminary data.</text>
</comment>
<dbReference type="OrthoDB" id="9801358at2"/>
<evidence type="ECO:0000313" key="1">
    <source>
        <dbReference type="EMBL" id="RLK48851.1"/>
    </source>
</evidence>
<dbReference type="Gene3D" id="3.40.30.10">
    <property type="entry name" value="Glutaredoxin"/>
    <property type="match status" value="1"/>
</dbReference>
<dbReference type="NCBIfam" id="NF033727">
    <property type="entry name" value="chaperon_ArsD"/>
    <property type="match status" value="1"/>
</dbReference>
<organism evidence="1 2">
    <name type="scientific">Alkalispirillum mobile</name>
    <dbReference type="NCBI Taxonomy" id="85925"/>
    <lineage>
        <taxon>Bacteria</taxon>
        <taxon>Pseudomonadati</taxon>
        <taxon>Pseudomonadota</taxon>
        <taxon>Gammaproteobacteria</taxon>
        <taxon>Chromatiales</taxon>
        <taxon>Ectothiorhodospiraceae</taxon>
        <taxon>Alkalispirillum</taxon>
    </lineage>
</organism>
<dbReference type="GO" id="GO:0003677">
    <property type="term" value="F:DNA binding"/>
    <property type="evidence" value="ECO:0007669"/>
    <property type="project" value="InterPro"/>
</dbReference>
<sequence length="126" mass="13244">MTELTVFDPPQCCSTGVCGPSVDPKLSKLAADLDWLKKQGVAVTRYNLSQQPGAFVENATIKGILERRGEDALPVFLVDGEVMSQGSYPDREALAGWVGVKAQSSETESGGCCGADAEKQQGSGCC</sequence>
<dbReference type="InterPro" id="IPR010712">
    <property type="entry name" value="Arsenical-R_ArsD"/>
</dbReference>
<dbReference type="Proteomes" id="UP000275461">
    <property type="component" value="Unassembled WGS sequence"/>
</dbReference>
<proteinExistence type="predicted"/>
<gene>
    <name evidence="1" type="ORF">DFR31_1966</name>
</gene>
<dbReference type="GO" id="GO:0045892">
    <property type="term" value="P:negative regulation of DNA-templated transcription"/>
    <property type="evidence" value="ECO:0007669"/>
    <property type="project" value="InterPro"/>
</dbReference>
<dbReference type="GO" id="GO:0046685">
    <property type="term" value="P:response to arsenic-containing substance"/>
    <property type="evidence" value="ECO:0007669"/>
    <property type="project" value="InterPro"/>
</dbReference>
<dbReference type="AlphaFoldDB" id="A0A498C945"/>
<dbReference type="EMBL" id="RCDA01000002">
    <property type="protein sequence ID" value="RLK48851.1"/>
    <property type="molecule type" value="Genomic_DNA"/>
</dbReference>
<reference evidence="1 2" key="1">
    <citation type="submission" date="2018-10" db="EMBL/GenBank/DDBJ databases">
        <title>Genomic Encyclopedia of Type Strains, Phase IV (KMG-IV): sequencing the most valuable type-strain genomes for metagenomic binning, comparative biology and taxonomic classification.</title>
        <authorList>
            <person name="Goeker M."/>
        </authorList>
    </citation>
    <scope>NUCLEOTIDE SEQUENCE [LARGE SCALE GENOMIC DNA]</scope>
    <source>
        <strain evidence="1 2">DSM 12769</strain>
    </source>
</reference>
<keyword evidence="2" id="KW-1185">Reference proteome</keyword>
<name>A0A498C945_9GAMM</name>
<evidence type="ECO:0000313" key="2">
    <source>
        <dbReference type="Proteomes" id="UP000275461"/>
    </source>
</evidence>
<dbReference type="RefSeq" id="WP_121442480.1">
    <property type="nucleotide sequence ID" value="NZ_RCDA01000002.1"/>
</dbReference>
<dbReference type="Pfam" id="PF06953">
    <property type="entry name" value="ArsD"/>
    <property type="match status" value="1"/>
</dbReference>
<accession>A0A498C945</accession>